<dbReference type="Gene3D" id="1.10.357.50">
    <property type="match status" value="1"/>
</dbReference>
<dbReference type="SMART" id="SM00239">
    <property type="entry name" value="C2"/>
    <property type="match status" value="1"/>
</dbReference>
<dbReference type="Pfam" id="PF06292">
    <property type="entry name" value="MUN"/>
    <property type="match status" value="1"/>
</dbReference>
<dbReference type="PROSITE" id="PS51259">
    <property type="entry name" value="MHD2"/>
    <property type="match status" value="1"/>
</dbReference>
<dbReference type="PANTHER" id="PTHR47263">
    <property type="entry name" value="ADENYLATE CYCLASE ACTIVATION PROTEIN GIT1"/>
    <property type="match status" value="1"/>
</dbReference>
<dbReference type="Gene3D" id="1.20.58.1100">
    <property type="match status" value="1"/>
</dbReference>
<sequence length="1307" mass="149151">MSVNSTRSTVNGRLTDSTIYQYCLRVAYLTYLITPRPRKPEEVEEPEQPSRSESSRLSALINFADLIPSRSEGREVKFPKDFIKAVDDRLQKIAIGKDVNYTDQYTRRTVAAFWGNFKDPRFVKQMKENRRIEELILMYVTSSTTILKKDKVLEGDGWKLELNKQVAIFIRILRETLRTVHHVPAELVSRLEMYSNKLTLPREEAGPSAAVRKAPKERDSWVQIAAEGVIADMPLVQTVGRLFTIDDATLQRDVNALARICTDKAAIVDLKTCLKNITVGMPFPGRREDFQSDTAFQQWKTTENSQLSQLMVAMMRHNPALAKFTPSDISSAVTASGRPESMHSESQSTRHDSVYSRFSTISIGDSDGDEADSFTYIPPNPKKAYKRLVELCVDADLNAMHTLPEDQEVSLTILSPRNHEIINECAVRWRILQTYRVACFLDVVRYKYEREEVPLECVPEALQVVNKTISEMALNSWPLPDIDYLSTIYGSLYNIMLSMVYHSIKDLSKLSPGVIMSFDDILRMVHGHELLARYEDEINNRLRELSDHVRTTAVHEYTELSNDMFGLDDPDISFPLLELSTRVEKTAKKLDKQFGEPLTGNVDLVSLVVESQVPLYLGDLEDQRMPLFNATCTANPATTSIDSVFNLYRRVGSLLKLHAAFCPDSGVAFDLVGYFEPFVHYWIRQTDSKTLQWVQAAIAEDKFIPEGDDRNSSSIVDLFGSLNSPIDFILDLEWPDDYQNARFLTRLASTISQAIEKYCRTIEELFEYDMFPRGVTDLQPQKQSAWLEKAKQFTSVGEKKIEVFNFTPEPCVKLNNIEAARKLLDGIQSKMQVNKIVAALEDQPPPPPDKNDKARYLFTVKIVQAENLISLDNNPAAMLDAFIVLSDEHGNKLAKTKTIYDTLNPRWEETFDITVIENPLWVMASVRDRQLVGSHDTVGRGYLCLDPRRFGDFLTHDLWLDLDPGGRILVRVSMEGEKDDIMFYFGRAFRSLKRTEGEMARIFVNKMSPIIRHSLSRPVLKSLIKSKPAYDYNKALGNVTAFYRSAMGAINEPAVPLPPEERQQLRKQNEAMGDLEIEAAIAPLFDHFDVNLPVLHSNLSETTKEMVMIKVWKEILGTLENLLLPPLSDVPTDMKPLAQKEVEIVFKWLEFLRNYLNAEGNGLPNELLQNQKYRDLMTVPLYYDWKTDDLMEECVRAMQDNLRSAAGTMRRAKSVYTQNSLGTIKQRKREKKKQSKNNNSDIIMRILRMRPGTSDFIRQQISIQAQMSSESERGPQPRLRPPLANGERKSWRTSRASPIPPVPPLPR</sequence>
<evidence type="ECO:0000259" key="2">
    <source>
        <dbReference type="PROSITE" id="PS50004"/>
    </source>
</evidence>
<feature type="compositionally biased region" description="Basic residues" evidence="1">
    <location>
        <begin position="1225"/>
        <end position="1235"/>
    </location>
</feature>
<dbReference type="CDD" id="cd04043">
    <property type="entry name" value="C2_Munc13_fungal"/>
    <property type="match status" value="1"/>
</dbReference>
<evidence type="ECO:0000259" key="4">
    <source>
        <dbReference type="PROSITE" id="PS51259"/>
    </source>
</evidence>
<dbReference type="InterPro" id="IPR014772">
    <property type="entry name" value="Munc13_dom-2"/>
</dbReference>
<dbReference type="Gene3D" id="2.60.40.150">
    <property type="entry name" value="C2 domain"/>
    <property type="match status" value="1"/>
</dbReference>
<dbReference type="InterPro" id="IPR035892">
    <property type="entry name" value="C2_domain_sf"/>
</dbReference>
<evidence type="ECO:0000256" key="1">
    <source>
        <dbReference type="SAM" id="MobiDB-lite"/>
    </source>
</evidence>
<dbReference type="OrthoDB" id="2015333at2759"/>
<dbReference type="InterPro" id="IPR052811">
    <property type="entry name" value="Glucose_resp_signaling"/>
</dbReference>
<evidence type="ECO:0000313" key="5">
    <source>
        <dbReference type="EMBL" id="KAB5595061.1"/>
    </source>
</evidence>
<feature type="compositionally biased region" description="Pro residues" evidence="1">
    <location>
        <begin position="1298"/>
        <end position="1307"/>
    </location>
</feature>
<dbReference type="InterPro" id="IPR014770">
    <property type="entry name" value="Munc13_1"/>
</dbReference>
<evidence type="ECO:0000259" key="3">
    <source>
        <dbReference type="PROSITE" id="PS51258"/>
    </source>
</evidence>
<dbReference type="Pfam" id="PF00168">
    <property type="entry name" value="C2"/>
    <property type="match status" value="1"/>
</dbReference>
<reference evidence="5 6" key="1">
    <citation type="journal article" date="2019" name="Fungal Biol. Biotechnol.">
        <title>Draft genome sequence of fastidious pathogen Ceratobasidium theobromae, which causes vascular-streak dieback in Theobroma cacao.</title>
        <authorList>
            <person name="Ali S.S."/>
            <person name="Asman A."/>
            <person name="Shao J."/>
            <person name="Firmansyah A.P."/>
            <person name="Susilo A.W."/>
            <person name="Rosmana A."/>
            <person name="McMahon P."/>
            <person name="Junaid M."/>
            <person name="Guest D."/>
            <person name="Kheng T.Y."/>
            <person name="Meinhardt L.W."/>
            <person name="Bailey B.A."/>
        </authorList>
    </citation>
    <scope>NUCLEOTIDE SEQUENCE [LARGE SCALE GENOMIC DNA]</scope>
    <source>
        <strain evidence="5 6">CT2</strain>
    </source>
</reference>
<organism evidence="5 6">
    <name type="scientific">Ceratobasidium theobromae</name>
    <dbReference type="NCBI Taxonomy" id="1582974"/>
    <lineage>
        <taxon>Eukaryota</taxon>
        <taxon>Fungi</taxon>
        <taxon>Dikarya</taxon>
        <taxon>Basidiomycota</taxon>
        <taxon>Agaricomycotina</taxon>
        <taxon>Agaricomycetes</taxon>
        <taxon>Cantharellales</taxon>
        <taxon>Ceratobasidiaceae</taxon>
        <taxon>Ceratobasidium</taxon>
    </lineage>
</organism>
<accession>A0A5N5QU08</accession>
<feature type="region of interest" description="Disordered" evidence="1">
    <location>
        <begin position="1265"/>
        <end position="1307"/>
    </location>
</feature>
<proteinExistence type="predicted"/>
<dbReference type="SUPFAM" id="SSF49562">
    <property type="entry name" value="C2 domain (Calcium/lipid-binding domain, CaLB)"/>
    <property type="match status" value="1"/>
</dbReference>
<evidence type="ECO:0000313" key="6">
    <source>
        <dbReference type="Proteomes" id="UP000383932"/>
    </source>
</evidence>
<dbReference type="PANTHER" id="PTHR47263:SF1">
    <property type="entry name" value="C2 DOMAIN PROTEIN (AFU_ORTHOLOGUE AFUA_7G02350)"/>
    <property type="match status" value="1"/>
</dbReference>
<feature type="domain" description="MHD2" evidence="4">
    <location>
        <begin position="1078"/>
        <end position="1194"/>
    </location>
</feature>
<dbReference type="InterPro" id="IPR010439">
    <property type="entry name" value="MUN_dom"/>
</dbReference>
<dbReference type="EMBL" id="SSOP01000013">
    <property type="protein sequence ID" value="KAB5595061.1"/>
    <property type="molecule type" value="Genomic_DNA"/>
</dbReference>
<dbReference type="InterPro" id="IPR000008">
    <property type="entry name" value="C2_dom"/>
</dbReference>
<comment type="caution">
    <text evidence="5">The sequence shown here is derived from an EMBL/GenBank/DDBJ whole genome shotgun (WGS) entry which is preliminary data.</text>
</comment>
<keyword evidence="6" id="KW-1185">Reference proteome</keyword>
<feature type="region of interest" description="Disordered" evidence="1">
    <location>
        <begin position="1207"/>
        <end position="1244"/>
    </location>
</feature>
<feature type="domain" description="C2" evidence="2">
    <location>
        <begin position="838"/>
        <end position="960"/>
    </location>
</feature>
<dbReference type="PROSITE" id="PS51258">
    <property type="entry name" value="MHD1"/>
    <property type="match status" value="1"/>
</dbReference>
<gene>
    <name evidence="5" type="ORF">CTheo_1522</name>
</gene>
<name>A0A5N5QU08_9AGAM</name>
<dbReference type="Proteomes" id="UP000383932">
    <property type="component" value="Unassembled WGS sequence"/>
</dbReference>
<dbReference type="PROSITE" id="PS50004">
    <property type="entry name" value="C2"/>
    <property type="match status" value="1"/>
</dbReference>
<protein>
    <submittedName>
        <fullName evidence="5">Uncharacterized protein</fullName>
    </submittedName>
</protein>
<feature type="domain" description="MHD1" evidence="3">
    <location>
        <begin position="645"/>
        <end position="762"/>
    </location>
</feature>